<dbReference type="InterPro" id="IPR036928">
    <property type="entry name" value="AS_sf"/>
</dbReference>
<sequence>MTASVAGAATEATDPGLAGLGLRDAARLVASGTISSEELTASCLARIAETEEQIGAWAHLDPDYALMQARSCDAKRAAGDPLGVLHGVPVGVKDLVDVAGLPCERGTILDAGRRPDRDAHAVSQIRAAGAVILGKTVTTELALYQPGKTRNPHDITRTPGGSSSGSAAAVADCMVPGAIGSQTNGSVIRPASFCGIYGYKPSAGMVSRRGVAPLSETFDTLGTLARSLEDAALLGDVIAGYDAGDPWTRPAGPPKLLETALSEPPVRPRFAFVRTPLWDRADEDTREGLAHLCAALGDVDEVGLPDVFERALDLHGTVMGAEVALNFAHYYERGRDRLSEKLRAVIETGQRVLARDYLAAKEQIHTFDRALNDIFDRYDAILTPATRGEAPGSETTGDPAFCTTWTFCGVPAVSVPLLVGSNGLPIGVQVVGRRGQDGRLLRSVRWLAAQLVTRTGRSE</sequence>
<keyword evidence="4" id="KW-1185">Reference proteome</keyword>
<evidence type="ECO:0000313" key="4">
    <source>
        <dbReference type="Proteomes" id="UP001378188"/>
    </source>
</evidence>
<protein>
    <submittedName>
        <fullName evidence="3">Amidase</fullName>
    </submittedName>
</protein>
<gene>
    <name evidence="3" type="ORF">V3328_06820</name>
</gene>
<organism evidence="3 4">
    <name type="scientific">Microbaculum marinum</name>
    <dbReference type="NCBI Taxonomy" id="1764581"/>
    <lineage>
        <taxon>Bacteria</taxon>
        <taxon>Pseudomonadati</taxon>
        <taxon>Pseudomonadota</taxon>
        <taxon>Alphaproteobacteria</taxon>
        <taxon>Hyphomicrobiales</taxon>
        <taxon>Tepidamorphaceae</taxon>
        <taxon>Microbaculum</taxon>
    </lineage>
</organism>
<dbReference type="EMBL" id="JAZHOF010000002">
    <property type="protein sequence ID" value="MEJ8571178.1"/>
    <property type="molecule type" value="Genomic_DNA"/>
</dbReference>
<dbReference type="AlphaFoldDB" id="A0AAW9RLJ9"/>
<dbReference type="Pfam" id="PF01425">
    <property type="entry name" value="Amidase"/>
    <property type="match status" value="1"/>
</dbReference>
<dbReference type="InterPro" id="IPR023631">
    <property type="entry name" value="Amidase_dom"/>
</dbReference>
<proteinExistence type="inferred from homology"/>
<dbReference type="InterPro" id="IPR000120">
    <property type="entry name" value="Amidase"/>
</dbReference>
<dbReference type="SUPFAM" id="SSF75304">
    <property type="entry name" value="Amidase signature (AS) enzymes"/>
    <property type="match status" value="1"/>
</dbReference>
<dbReference type="Proteomes" id="UP001378188">
    <property type="component" value="Unassembled WGS sequence"/>
</dbReference>
<dbReference type="RefSeq" id="WP_340328859.1">
    <property type="nucleotide sequence ID" value="NZ_JAZHOF010000002.1"/>
</dbReference>
<dbReference type="PANTHER" id="PTHR11895:SF151">
    <property type="entry name" value="GLUTAMYL-TRNA(GLN) AMIDOTRANSFERASE SUBUNIT A"/>
    <property type="match status" value="1"/>
</dbReference>
<dbReference type="Gene3D" id="3.90.1300.10">
    <property type="entry name" value="Amidase signature (AS) domain"/>
    <property type="match status" value="1"/>
</dbReference>
<evidence type="ECO:0000259" key="2">
    <source>
        <dbReference type="Pfam" id="PF01425"/>
    </source>
</evidence>
<reference evidence="3 4" key="1">
    <citation type="submission" date="2024-02" db="EMBL/GenBank/DDBJ databases">
        <title>Genome analysis and characterization of Microbaculum marinisediminis sp. nov., isolated from marine sediment.</title>
        <authorList>
            <person name="Du Z.-J."/>
            <person name="Ye Y.-Q."/>
            <person name="Zhang Z.-R."/>
            <person name="Yuan S.-M."/>
            <person name="Zhang X.-Y."/>
        </authorList>
    </citation>
    <scope>NUCLEOTIDE SEQUENCE [LARGE SCALE GENOMIC DNA]</scope>
    <source>
        <strain evidence="3 4">SDUM1044001</strain>
    </source>
</reference>
<dbReference type="PANTHER" id="PTHR11895">
    <property type="entry name" value="TRANSAMIDASE"/>
    <property type="match status" value="1"/>
</dbReference>
<feature type="domain" description="Amidase" evidence="2">
    <location>
        <begin position="38"/>
        <end position="441"/>
    </location>
</feature>
<comment type="similarity">
    <text evidence="1">Belongs to the amidase family.</text>
</comment>
<evidence type="ECO:0000313" key="3">
    <source>
        <dbReference type="EMBL" id="MEJ8571178.1"/>
    </source>
</evidence>
<comment type="caution">
    <text evidence="3">The sequence shown here is derived from an EMBL/GenBank/DDBJ whole genome shotgun (WGS) entry which is preliminary data.</text>
</comment>
<accession>A0AAW9RLJ9</accession>
<evidence type="ECO:0000256" key="1">
    <source>
        <dbReference type="ARBA" id="ARBA00009199"/>
    </source>
</evidence>
<name>A0AAW9RLJ9_9HYPH</name>
<dbReference type="GO" id="GO:0003824">
    <property type="term" value="F:catalytic activity"/>
    <property type="evidence" value="ECO:0007669"/>
    <property type="project" value="InterPro"/>
</dbReference>